<dbReference type="EMBL" id="QGKV02000759">
    <property type="protein sequence ID" value="KAF3560749.1"/>
    <property type="molecule type" value="Genomic_DNA"/>
</dbReference>
<feature type="chain" id="PRO_5047207099" description="Secreted protein" evidence="1">
    <location>
        <begin position="20"/>
        <end position="93"/>
    </location>
</feature>
<evidence type="ECO:0000256" key="1">
    <source>
        <dbReference type="SAM" id="SignalP"/>
    </source>
</evidence>
<evidence type="ECO:0000313" key="2">
    <source>
        <dbReference type="EMBL" id="KAF3560749.1"/>
    </source>
</evidence>
<reference evidence="2 3" key="1">
    <citation type="journal article" date="2020" name="BMC Genomics">
        <title>Intraspecific diversification of the crop wild relative Brassica cretica Lam. using demographic model selection.</title>
        <authorList>
            <person name="Kioukis A."/>
            <person name="Michalopoulou V.A."/>
            <person name="Briers L."/>
            <person name="Pirintsos S."/>
            <person name="Studholme D.J."/>
            <person name="Pavlidis P."/>
            <person name="Sarris P.F."/>
        </authorList>
    </citation>
    <scope>NUCLEOTIDE SEQUENCE [LARGE SCALE GENOMIC DNA]</scope>
    <source>
        <strain evidence="3">cv. PFS-1207/04</strain>
    </source>
</reference>
<sequence length="93" mass="10664">MSMFWMVVFLQVALPKVLCLPEGIGFESLNFRLLLPVSLWCFNIDLHLSDLDSHRSVMLSSRDSTFEVNFTRLWLEEELIKPPSHTGPVLDAS</sequence>
<keyword evidence="3" id="KW-1185">Reference proteome</keyword>
<feature type="signal peptide" evidence="1">
    <location>
        <begin position="1"/>
        <end position="19"/>
    </location>
</feature>
<comment type="caution">
    <text evidence="2">The sequence shown here is derived from an EMBL/GenBank/DDBJ whole genome shotgun (WGS) entry which is preliminary data.</text>
</comment>
<evidence type="ECO:0000313" key="3">
    <source>
        <dbReference type="Proteomes" id="UP000266723"/>
    </source>
</evidence>
<accession>A0ABQ7CPJ8</accession>
<gene>
    <name evidence="2" type="ORF">DY000_02017187</name>
</gene>
<evidence type="ECO:0008006" key="4">
    <source>
        <dbReference type="Google" id="ProtNLM"/>
    </source>
</evidence>
<protein>
    <recommendedName>
        <fullName evidence="4">Secreted protein</fullName>
    </recommendedName>
</protein>
<dbReference type="Proteomes" id="UP000266723">
    <property type="component" value="Unassembled WGS sequence"/>
</dbReference>
<keyword evidence="1" id="KW-0732">Signal</keyword>
<organism evidence="2 3">
    <name type="scientific">Brassica cretica</name>
    <name type="common">Mustard</name>
    <dbReference type="NCBI Taxonomy" id="69181"/>
    <lineage>
        <taxon>Eukaryota</taxon>
        <taxon>Viridiplantae</taxon>
        <taxon>Streptophyta</taxon>
        <taxon>Embryophyta</taxon>
        <taxon>Tracheophyta</taxon>
        <taxon>Spermatophyta</taxon>
        <taxon>Magnoliopsida</taxon>
        <taxon>eudicotyledons</taxon>
        <taxon>Gunneridae</taxon>
        <taxon>Pentapetalae</taxon>
        <taxon>rosids</taxon>
        <taxon>malvids</taxon>
        <taxon>Brassicales</taxon>
        <taxon>Brassicaceae</taxon>
        <taxon>Brassiceae</taxon>
        <taxon>Brassica</taxon>
    </lineage>
</organism>
<proteinExistence type="predicted"/>
<name>A0ABQ7CPJ8_BRACR</name>